<sequence length="94" mass="10799">METGKLSEGTIKKDVILNKLLEIRVLILPKILKVPDCIGLTLDVVIGIYQNYRCIRTDKDNEYKELEIPLSESTLTCRFKNNICTESYLFMDGN</sequence>
<evidence type="ECO:0000313" key="1">
    <source>
        <dbReference type="EMBL" id="PXV66887.1"/>
    </source>
</evidence>
<proteinExistence type="predicted"/>
<protein>
    <submittedName>
        <fullName evidence="1">Uncharacterized protein</fullName>
    </submittedName>
</protein>
<evidence type="ECO:0000313" key="2">
    <source>
        <dbReference type="Proteomes" id="UP000247973"/>
    </source>
</evidence>
<name>A0A2V3PR74_9BACT</name>
<gene>
    <name evidence="1" type="ORF">CLV62_104148</name>
</gene>
<reference evidence="1 2" key="1">
    <citation type="submission" date="2018-03" db="EMBL/GenBank/DDBJ databases">
        <title>Genomic Encyclopedia of Archaeal and Bacterial Type Strains, Phase II (KMG-II): from individual species to whole genera.</title>
        <authorList>
            <person name="Goeker M."/>
        </authorList>
    </citation>
    <scope>NUCLEOTIDE SEQUENCE [LARGE SCALE GENOMIC DNA]</scope>
    <source>
        <strain evidence="1 2">DSM 100214</strain>
    </source>
</reference>
<organism evidence="1 2">
    <name type="scientific">Dysgonomonas alginatilytica</name>
    <dbReference type="NCBI Taxonomy" id="1605892"/>
    <lineage>
        <taxon>Bacteria</taxon>
        <taxon>Pseudomonadati</taxon>
        <taxon>Bacteroidota</taxon>
        <taxon>Bacteroidia</taxon>
        <taxon>Bacteroidales</taxon>
        <taxon>Dysgonomonadaceae</taxon>
        <taxon>Dysgonomonas</taxon>
    </lineage>
</organism>
<dbReference type="AlphaFoldDB" id="A0A2V3PR74"/>
<dbReference type="RefSeq" id="WP_110309843.1">
    <property type="nucleotide sequence ID" value="NZ_QICL01000004.1"/>
</dbReference>
<accession>A0A2V3PR74</accession>
<dbReference type="EMBL" id="QICL01000004">
    <property type="protein sequence ID" value="PXV66887.1"/>
    <property type="molecule type" value="Genomic_DNA"/>
</dbReference>
<dbReference type="Proteomes" id="UP000247973">
    <property type="component" value="Unassembled WGS sequence"/>
</dbReference>
<comment type="caution">
    <text evidence="1">The sequence shown here is derived from an EMBL/GenBank/DDBJ whole genome shotgun (WGS) entry which is preliminary data.</text>
</comment>
<keyword evidence="2" id="KW-1185">Reference proteome</keyword>